<evidence type="ECO:0000313" key="1">
    <source>
        <dbReference type="EMBL" id="DAF92484.1"/>
    </source>
</evidence>
<reference evidence="1" key="1">
    <citation type="journal article" date="2021" name="Proc. Natl. Acad. Sci. U.S.A.">
        <title>A Catalog of Tens of Thousands of Viruses from Human Metagenomes Reveals Hidden Associations with Chronic Diseases.</title>
        <authorList>
            <person name="Tisza M.J."/>
            <person name="Buck C.B."/>
        </authorList>
    </citation>
    <scope>NUCLEOTIDE SEQUENCE</scope>
    <source>
        <strain evidence="1">Ctkhg5</strain>
    </source>
</reference>
<sequence length="81" mass="9196">MIFFIHSKQVFNRPVALAVAGLFFVSVRIRIPVITKTHAVSCNIGIAYTVTSYIVSTLLHNCFQIVNFGDIRDIEVQTRHF</sequence>
<proteinExistence type="predicted"/>
<accession>A0A8S5UDH3</accession>
<organism evidence="1">
    <name type="scientific">Siphoviridae sp. ctkhg5</name>
    <dbReference type="NCBI Taxonomy" id="2825643"/>
    <lineage>
        <taxon>Viruses</taxon>
        <taxon>Duplodnaviria</taxon>
        <taxon>Heunggongvirae</taxon>
        <taxon>Uroviricota</taxon>
        <taxon>Caudoviricetes</taxon>
    </lineage>
</organism>
<protein>
    <submittedName>
        <fullName evidence="1">Uncharacterized protein</fullName>
    </submittedName>
</protein>
<name>A0A8S5UDH3_9CAUD</name>
<dbReference type="EMBL" id="BK016067">
    <property type="protein sequence ID" value="DAF92484.1"/>
    <property type="molecule type" value="Genomic_DNA"/>
</dbReference>